<reference evidence="1 2" key="1">
    <citation type="submission" date="2018-03" db="EMBL/GenBank/DDBJ databases">
        <title>Whole genome sequencing of Histamine producing bacteria.</title>
        <authorList>
            <person name="Butler K."/>
        </authorList>
    </citation>
    <scope>NUCLEOTIDE SEQUENCE [LARGE SCALE GENOMIC DNA]</scope>
    <source>
        <strain evidence="1 2">DSM 16190</strain>
    </source>
</reference>
<comment type="caution">
    <text evidence="1">The sequence shown here is derived from an EMBL/GenBank/DDBJ whole genome shotgun (WGS) entry which is preliminary data.</text>
</comment>
<dbReference type="OrthoDB" id="9152600at2"/>
<dbReference type="AlphaFoldDB" id="A0A2T3N185"/>
<gene>
    <name evidence="1" type="ORF">C9I89_06030</name>
</gene>
<organism evidence="1 2">
    <name type="scientific">Photobacterium lipolyticum</name>
    <dbReference type="NCBI Taxonomy" id="266810"/>
    <lineage>
        <taxon>Bacteria</taxon>
        <taxon>Pseudomonadati</taxon>
        <taxon>Pseudomonadota</taxon>
        <taxon>Gammaproteobacteria</taxon>
        <taxon>Vibrionales</taxon>
        <taxon>Vibrionaceae</taxon>
        <taxon>Photobacterium</taxon>
    </lineage>
</organism>
<evidence type="ECO:0000313" key="1">
    <source>
        <dbReference type="EMBL" id="PSW06069.1"/>
    </source>
</evidence>
<dbReference type="RefSeq" id="WP_107282449.1">
    <property type="nucleotide sequence ID" value="NZ_PYMC01000003.1"/>
</dbReference>
<name>A0A2T3N185_9GAMM</name>
<evidence type="ECO:0000313" key="2">
    <source>
        <dbReference type="Proteomes" id="UP000240904"/>
    </source>
</evidence>
<sequence length="253" mass="28706">MDIWHIVGNGLGKSMVAENEKVIRFNQPLVLGASTTLTITNSKVAGLKKGVLVQGKPPGVRFAERLEANNRELENLLECKPSLGLLAIKTMLEYDVALKISCMALLPSLERPQNCSDKKALPAAYHNWLGERRLALAWIDSLHWPEFWLSAPEQSDISVTDSFSCLLELPDLPRHEASQLWLTLSKVSFHTWLEQANSKKLKAIEPLFYISGYRHISPNWWMYDNQLSVHVNCLQRTLAFVQQAFEQVEKVKV</sequence>
<protein>
    <submittedName>
        <fullName evidence="1">Uncharacterized protein</fullName>
    </submittedName>
</protein>
<dbReference type="EMBL" id="PYMC01000003">
    <property type="protein sequence ID" value="PSW06069.1"/>
    <property type="molecule type" value="Genomic_DNA"/>
</dbReference>
<dbReference type="Proteomes" id="UP000240904">
    <property type="component" value="Unassembled WGS sequence"/>
</dbReference>
<accession>A0A2T3N185</accession>
<proteinExistence type="predicted"/>
<keyword evidence="2" id="KW-1185">Reference proteome</keyword>